<dbReference type="EMBL" id="GBRH01203733">
    <property type="protein sequence ID" value="JAD94162.1"/>
    <property type="molecule type" value="Transcribed_RNA"/>
</dbReference>
<keyword evidence="1" id="KW-0812">Transmembrane</keyword>
<evidence type="ECO:0000313" key="2">
    <source>
        <dbReference type="EMBL" id="JAD94162.1"/>
    </source>
</evidence>
<organism evidence="2">
    <name type="scientific">Arundo donax</name>
    <name type="common">Giant reed</name>
    <name type="synonym">Donax arundinaceus</name>
    <dbReference type="NCBI Taxonomy" id="35708"/>
    <lineage>
        <taxon>Eukaryota</taxon>
        <taxon>Viridiplantae</taxon>
        <taxon>Streptophyta</taxon>
        <taxon>Embryophyta</taxon>
        <taxon>Tracheophyta</taxon>
        <taxon>Spermatophyta</taxon>
        <taxon>Magnoliopsida</taxon>
        <taxon>Liliopsida</taxon>
        <taxon>Poales</taxon>
        <taxon>Poaceae</taxon>
        <taxon>PACMAD clade</taxon>
        <taxon>Arundinoideae</taxon>
        <taxon>Arundineae</taxon>
        <taxon>Arundo</taxon>
    </lineage>
</organism>
<name>A0A0A9EDS3_ARUDO</name>
<reference evidence="2" key="1">
    <citation type="submission" date="2014-09" db="EMBL/GenBank/DDBJ databases">
        <authorList>
            <person name="Magalhaes I.L.F."/>
            <person name="Oliveira U."/>
            <person name="Santos F.R."/>
            <person name="Vidigal T.H.D.A."/>
            <person name="Brescovit A.D."/>
            <person name="Santos A.J."/>
        </authorList>
    </citation>
    <scope>NUCLEOTIDE SEQUENCE</scope>
    <source>
        <tissue evidence="2">Shoot tissue taken approximately 20 cm above the soil surface</tissue>
    </source>
</reference>
<dbReference type="AlphaFoldDB" id="A0A0A9EDS3"/>
<accession>A0A0A9EDS3</accession>
<protein>
    <submittedName>
        <fullName evidence="2">Uncharacterized protein</fullName>
    </submittedName>
</protein>
<feature type="transmembrane region" description="Helical" evidence="1">
    <location>
        <begin position="31"/>
        <end position="51"/>
    </location>
</feature>
<evidence type="ECO:0000256" key="1">
    <source>
        <dbReference type="SAM" id="Phobius"/>
    </source>
</evidence>
<keyword evidence="1" id="KW-1133">Transmembrane helix</keyword>
<proteinExistence type="predicted"/>
<reference evidence="2" key="2">
    <citation type="journal article" date="2015" name="Data Brief">
        <title>Shoot transcriptome of the giant reed, Arundo donax.</title>
        <authorList>
            <person name="Barrero R.A."/>
            <person name="Guerrero F.D."/>
            <person name="Moolhuijzen P."/>
            <person name="Goolsby J.A."/>
            <person name="Tidwell J."/>
            <person name="Bellgard S.E."/>
            <person name="Bellgard M.I."/>
        </authorList>
    </citation>
    <scope>NUCLEOTIDE SEQUENCE</scope>
    <source>
        <tissue evidence="2">Shoot tissue taken approximately 20 cm above the soil surface</tissue>
    </source>
</reference>
<sequence length="63" mass="7519">MDALQGEIDELDIYRYFVSYFQLTLSQFLDLLPKLFLVALSHIPIFLLFYVQKPWLKCCVVLF</sequence>
<keyword evidence="1" id="KW-0472">Membrane</keyword>